<dbReference type="AlphaFoldDB" id="A0A512NIL0"/>
<evidence type="ECO:0000259" key="2">
    <source>
        <dbReference type="Pfam" id="PF01757"/>
    </source>
</evidence>
<dbReference type="InterPro" id="IPR002656">
    <property type="entry name" value="Acyl_transf_3_dom"/>
</dbReference>
<feature type="transmembrane region" description="Helical" evidence="1">
    <location>
        <begin position="90"/>
        <end position="115"/>
    </location>
</feature>
<dbReference type="GO" id="GO:0016747">
    <property type="term" value="F:acyltransferase activity, transferring groups other than amino-acyl groups"/>
    <property type="evidence" value="ECO:0007669"/>
    <property type="project" value="InterPro"/>
</dbReference>
<feature type="transmembrane region" description="Helical" evidence="1">
    <location>
        <begin position="21"/>
        <end position="42"/>
    </location>
</feature>
<dbReference type="RefSeq" id="WP_147154172.1">
    <property type="nucleotide sequence ID" value="NZ_BKAJ01000110.1"/>
</dbReference>
<dbReference type="PANTHER" id="PTHR36927">
    <property type="entry name" value="BLR4337 PROTEIN"/>
    <property type="match status" value="1"/>
</dbReference>
<protein>
    <recommendedName>
        <fullName evidence="2">Acyltransferase 3 domain-containing protein</fullName>
    </recommendedName>
</protein>
<evidence type="ECO:0000313" key="4">
    <source>
        <dbReference type="Proteomes" id="UP000321058"/>
    </source>
</evidence>
<dbReference type="EMBL" id="BKAJ01000110">
    <property type="protein sequence ID" value="GEP58780.1"/>
    <property type="molecule type" value="Genomic_DNA"/>
</dbReference>
<reference evidence="3 4" key="1">
    <citation type="submission" date="2019-07" db="EMBL/GenBank/DDBJ databases">
        <title>Whole genome shotgun sequence of Reyranella soli NBRC 108950.</title>
        <authorList>
            <person name="Hosoyama A."/>
            <person name="Uohara A."/>
            <person name="Ohji S."/>
            <person name="Ichikawa N."/>
        </authorList>
    </citation>
    <scope>NUCLEOTIDE SEQUENCE [LARGE SCALE GENOMIC DNA]</scope>
    <source>
        <strain evidence="3 4">NBRC 108950</strain>
    </source>
</reference>
<feature type="transmembrane region" description="Helical" evidence="1">
    <location>
        <begin position="54"/>
        <end position="78"/>
    </location>
</feature>
<dbReference type="OrthoDB" id="8288190at2"/>
<organism evidence="3 4">
    <name type="scientific">Reyranella soli</name>
    <dbReference type="NCBI Taxonomy" id="1230389"/>
    <lineage>
        <taxon>Bacteria</taxon>
        <taxon>Pseudomonadati</taxon>
        <taxon>Pseudomonadota</taxon>
        <taxon>Alphaproteobacteria</taxon>
        <taxon>Hyphomicrobiales</taxon>
        <taxon>Reyranellaceae</taxon>
        <taxon>Reyranella</taxon>
    </lineage>
</organism>
<evidence type="ECO:0000313" key="3">
    <source>
        <dbReference type="EMBL" id="GEP58780.1"/>
    </source>
</evidence>
<dbReference type="InterPro" id="IPR050623">
    <property type="entry name" value="Glucan_succinyl_AcylTrfase"/>
</dbReference>
<dbReference type="PANTHER" id="PTHR36927:SF1">
    <property type="entry name" value="MDO-LIKE PROTEIN"/>
    <property type="match status" value="1"/>
</dbReference>
<keyword evidence="1" id="KW-0472">Membrane</keyword>
<feature type="transmembrane region" description="Helical" evidence="1">
    <location>
        <begin position="280"/>
        <end position="301"/>
    </location>
</feature>
<accession>A0A512NIL0</accession>
<feature type="transmembrane region" description="Helical" evidence="1">
    <location>
        <begin position="313"/>
        <end position="334"/>
    </location>
</feature>
<keyword evidence="4" id="KW-1185">Reference proteome</keyword>
<dbReference type="Pfam" id="PF01757">
    <property type="entry name" value="Acyl_transf_3"/>
    <property type="match status" value="1"/>
</dbReference>
<comment type="caution">
    <text evidence="3">The sequence shown here is derived from an EMBL/GenBank/DDBJ whole genome shotgun (WGS) entry which is preliminary data.</text>
</comment>
<sequence length="388" mass="42720">MSAPIAAASRYHALDALRAAMMFLGIYLHAAVAYSPIGGWLFKPPQLTSTLDYSIILIHVFRMPVFYVMAGFFAALLLERYGSRRAIANRFWRIVVPFVVGWIAIYPLAMFMAAYGRRGPEPAIDFLLSGRFLDYAHPLHLWFLEYLIVLYGLAAIVVVALPRVALPGLRAKLLRLFRTIAQSVWAPLPLGALSFLALLPTKYAGLDDPPGFVPAPHLVVAYAIPFGFGWLLFANADLLDVLRRRGWLYTAIAVPACIAYLGLLFSFADRGVAFYATRAVLALAMWCLILGITGLFLRYLSGHSALRRYLCDSSYFLYIAHLPVIMLFQLILLGVPLPPLAKVVLVLAATIAVLLPVYRYSVRPTVIGAVLNGRKHPGALTATVAAAD</sequence>
<proteinExistence type="predicted"/>
<dbReference type="Proteomes" id="UP000321058">
    <property type="component" value="Unassembled WGS sequence"/>
</dbReference>
<gene>
    <name evidence="3" type="ORF">RSO01_59460</name>
</gene>
<feature type="transmembrane region" description="Helical" evidence="1">
    <location>
        <begin position="219"/>
        <end position="239"/>
    </location>
</feature>
<feature type="domain" description="Acyltransferase 3" evidence="2">
    <location>
        <begin position="12"/>
        <end position="358"/>
    </location>
</feature>
<feature type="transmembrane region" description="Helical" evidence="1">
    <location>
        <begin position="141"/>
        <end position="164"/>
    </location>
</feature>
<name>A0A512NIL0_9HYPH</name>
<feature type="transmembrane region" description="Helical" evidence="1">
    <location>
        <begin position="176"/>
        <end position="199"/>
    </location>
</feature>
<keyword evidence="1" id="KW-0812">Transmembrane</keyword>
<feature type="transmembrane region" description="Helical" evidence="1">
    <location>
        <begin position="340"/>
        <end position="358"/>
    </location>
</feature>
<keyword evidence="1" id="KW-1133">Transmembrane helix</keyword>
<evidence type="ECO:0000256" key="1">
    <source>
        <dbReference type="SAM" id="Phobius"/>
    </source>
</evidence>
<feature type="transmembrane region" description="Helical" evidence="1">
    <location>
        <begin position="246"/>
        <end position="268"/>
    </location>
</feature>